<comment type="function">
    <text evidence="7">Mutarotase that catalyzes the interconversion of beta-D-galactose and alpha-D-galactose during galactose metabolism. Beta-D-galactose is metabolized in the liver into glucose 1-phosphate, the primary metabolic fuel, by the action of four enzymes that constitute the Leloir pathway: GALM, GALK1 (galactokinase), GALT (galactose-1-phosphate uridylyltransferase) and GALE (UDP-galactose-4'-epimerase). Involved in the maintenance of the equilibrium between the beta- and alpha-anomers of galactose, therefore ensuring a sufficient supply of the alpha-anomer for GALK1. Also active on D-glucose although shows a preference for galactose over glucose.</text>
</comment>
<proteinExistence type="inferred from homology"/>
<dbReference type="GO" id="GO:0006006">
    <property type="term" value="P:glucose metabolic process"/>
    <property type="evidence" value="ECO:0007669"/>
    <property type="project" value="TreeGrafter"/>
</dbReference>
<dbReference type="EMBL" id="BDGG01000002">
    <property type="protein sequence ID" value="GAU94141.1"/>
    <property type="molecule type" value="Genomic_DNA"/>
</dbReference>
<dbReference type="InterPro" id="IPR008183">
    <property type="entry name" value="Aldose_1/G6P_1-epimerase"/>
</dbReference>
<dbReference type="PANTHER" id="PTHR10091:SF0">
    <property type="entry name" value="GALACTOSE MUTAROTASE"/>
    <property type="match status" value="1"/>
</dbReference>
<evidence type="ECO:0000256" key="4">
    <source>
        <dbReference type="ARBA" id="ARBA00006206"/>
    </source>
</evidence>
<dbReference type="OrthoDB" id="274691at2759"/>
<dbReference type="Pfam" id="PF01263">
    <property type="entry name" value="Aldose_epim"/>
    <property type="match status" value="1"/>
</dbReference>
<dbReference type="GO" id="GO:0033499">
    <property type="term" value="P:galactose catabolic process via UDP-galactose, Leloir pathway"/>
    <property type="evidence" value="ECO:0007669"/>
    <property type="project" value="TreeGrafter"/>
</dbReference>
<comment type="catalytic activity">
    <reaction evidence="8">
        <text>alpha-D-glucose = beta-D-glucose</text>
        <dbReference type="Rhea" id="RHEA:10264"/>
        <dbReference type="ChEBI" id="CHEBI:15903"/>
        <dbReference type="ChEBI" id="CHEBI:17925"/>
        <dbReference type="EC" id="5.1.3.3"/>
    </reaction>
</comment>
<dbReference type="InterPro" id="IPR011013">
    <property type="entry name" value="Gal_mutarotase_sf_dom"/>
</dbReference>
<dbReference type="EC" id="5.1.3.3" evidence="8"/>
<comment type="similarity">
    <text evidence="4 8">Belongs to the aldose epimerase family.</text>
</comment>
<gene>
    <name evidence="11" type="primary">RvY_05967-1</name>
    <name evidence="11" type="synonym">RvY_05967.1</name>
    <name evidence="11" type="ORF">RvY_05967</name>
</gene>
<keyword evidence="6 8" id="KW-0119">Carbohydrate metabolism</keyword>
<evidence type="ECO:0000313" key="11">
    <source>
        <dbReference type="EMBL" id="GAU94141.1"/>
    </source>
</evidence>
<dbReference type="GO" id="GO:0004034">
    <property type="term" value="F:aldose 1-epimerase activity"/>
    <property type="evidence" value="ECO:0007669"/>
    <property type="project" value="UniProtKB-EC"/>
</dbReference>
<sequence>MDFKDIMSCACCRGRRPIFTMHTRVYGKLAFSQPVQLYQLSNKHGMELSVISYGARIIGLKVPSVTGELVDVVRGLKDFEAYQKDEFYFGAIVGRVASRVHPNTVNIAGKQFVLVPNTDMVHHNGGKNGFDTAIWTSEALEENQREGVTAIKFRYVSPPGSEGYPGELLTEVEYRLTNRNELIMKIVVKTEDPTLVSIPNHAYFNLGGPSERNIYDHWLTINAETYTPTDDKFIPSGDIKPVAGTPYDFRSPKRIGDIIGQLPSDGYDDNWCPKRAPGMAPTSVSRLYCPSTGVEMEIKATQPGLTVYTANFLNKDIIGKYDEICDKHSAICLQTHNYPNAPHHENFPSALLMPGQTYEHTTIYSFSTHRSQQPRRTDYGTVNRAAAIESPEK</sequence>
<evidence type="ECO:0000256" key="2">
    <source>
        <dbReference type="ARBA" id="ARBA00004947"/>
    </source>
</evidence>
<dbReference type="PIRSF" id="PIRSF005096">
    <property type="entry name" value="GALM"/>
    <property type="match status" value="1"/>
</dbReference>
<evidence type="ECO:0000256" key="1">
    <source>
        <dbReference type="ARBA" id="ARBA00001712"/>
    </source>
</evidence>
<evidence type="ECO:0000256" key="3">
    <source>
        <dbReference type="ARBA" id="ARBA00005028"/>
    </source>
</evidence>
<dbReference type="PANTHER" id="PTHR10091">
    <property type="entry name" value="ALDOSE-1-EPIMERASE"/>
    <property type="match status" value="1"/>
</dbReference>
<evidence type="ECO:0000256" key="9">
    <source>
        <dbReference type="PIRSR" id="PIRSR005096-2"/>
    </source>
</evidence>
<reference evidence="11 12" key="1">
    <citation type="journal article" date="2016" name="Nat. Commun.">
        <title>Extremotolerant tardigrade genome and improved radiotolerance of human cultured cells by tardigrade-unique protein.</title>
        <authorList>
            <person name="Hashimoto T."/>
            <person name="Horikawa D.D."/>
            <person name="Saito Y."/>
            <person name="Kuwahara H."/>
            <person name="Kozuka-Hata H."/>
            <person name="Shin-I T."/>
            <person name="Minakuchi Y."/>
            <person name="Ohishi K."/>
            <person name="Motoyama A."/>
            <person name="Aizu T."/>
            <person name="Enomoto A."/>
            <person name="Kondo K."/>
            <person name="Tanaka S."/>
            <person name="Hara Y."/>
            <person name="Koshikawa S."/>
            <person name="Sagara H."/>
            <person name="Miura T."/>
            <person name="Yokobori S."/>
            <person name="Miyagawa K."/>
            <person name="Suzuki Y."/>
            <person name="Kubo T."/>
            <person name="Oyama M."/>
            <person name="Kohara Y."/>
            <person name="Fujiyama A."/>
            <person name="Arakawa K."/>
            <person name="Katayama T."/>
            <person name="Toyoda A."/>
            <person name="Kunieda T."/>
        </authorList>
    </citation>
    <scope>NUCLEOTIDE SEQUENCE [LARGE SCALE GENOMIC DNA]</scope>
    <source>
        <strain evidence="11 12">YOKOZUNA-1</strain>
    </source>
</reference>
<dbReference type="Proteomes" id="UP000186922">
    <property type="component" value="Unassembled WGS sequence"/>
</dbReference>
<dbReference type="GO" id="GO:0030246">
    <property type="term" value="F:carbohydrate binding"/>
    <property type="evidence" value="ECO:0007669"/>
    <property type="project" value="InterPro"/>
</dbReference>
<evidence type="ECO:0000256" key="5">
    <source>
        <dbReference type="ARBA" id="ARBA00023235"/>
    </source>
</evidence>
<keyword evidence="12" id="KW-1185">Reference proteome</keyword>
<dbReference type="UniPathway" id="UPA00214"/>
<organism evidence="11 12">
    <name type="scientific">Ramazzottius varieornatus</name>
    <name type="common">Water bear</name>
    <name type="synonym">Tardigrade</name>
    <dbReference type="NCBI Taxonomy" id="947166"/>
    <lineage>
        <taxon>Eukaryota</taxon>
        <taxon>Metazoa</taxon>
        <taxon>Ecdysozoa</taxon>
        <taxon>Tardigrada</taxon>
        <taxon>Eutardigrada</taxon>
        <taxon>Parachela</taxon>
        <taxon>Hypsibioidea</taxon>
        <taxon>Ramazzottiidae</taxon>
        <taxon>Ramazzottius</taxon>
    </lineage>
</organism>
<comment type="pathway">
    <text evidence="3 8">Carbohydrate metabolism; hexose metabolism.</text>
</comment>
<dbReference type="InterPro" id="IPR014718">
    <property type="entry name" value="GH-type_carb-bd"/>
</dbReference>
<keyword evidence="5 8" id="KW-0413">Isomerase</keyword>
<comment type="caution">
    <text evidence="11">The sequence shown here is derived from an EMBL/GenBank/DDBJ whole genome shotgun (WGS) entry which is preliminary data.</text>
</comment>
<dbReference type="AlphaFoldDB" id="A0A1D1UXF1"/>
<comment type="catalytic activity">
    <reaction evidence="1">
        <text>alpha-D-galactose = beta-D-galactose</text>
        <dbReference type="Rhea" id="RHEA:28675"/>
        <dbReference type="ChEBI" id="CHEBI:27667"/>
        <dbReference type="ChEBI" id="CHEBI:28061"/>
        <dbReference type="EC" id="5.1.3.3"/>
    </reaction>
    <physiologicalReaction direction="right-to-left" evidence="1">
        <dbReference type="Rhea" id="RHEA:28677"/>
    </physiologicalReaction>
</comment>
<evidence type="ECO:0000256" key="6">
    <source>
        <dbReference type="ARBA" id="ARBA00023277"/>
    </source>
</evidence>
<accession>A0A1D1UXF1</accession>
<dbReference type="SUPFAM" id="SSF74650">
    <property type="entry name" value="Galactose mutarotase-like"/>
    <property type="match status" value="1"/>
</dbReference>
<dbReference type="UniPathway" id="UPA00242"/>
<name>A0A1D1UXF1_RAMVA</name>
<dbReference type="CDD" id="cd09019">
    <property type="entry name" value="galactose_mutarotase_like"/>
    <property type="match status" value="1"/>
</dbReference>
<comment type="pathway">
    <text evidence="2">Carbohydrate metabolism; galactose metabolism.</text>
</comment>
<evidence type="ECO:0000256" key="7">
    <source>
        <dbReference type="ARBA" id="ARBA00045743"/>
    </source>
</evidence>
<protein>
    <recommendedName>
        <fullName evidence="8">Aldose 1-epimerase</fullName>
        <ecNumber evidence="8">5.1.3.3</ecNumber>
    </recommendedName>
</protein>
<evidence type="ECO:0000256" key="10">
    <source>
        <dbReference type="PIRSR" id="PIRSR005096-3"/>
    </source>
</evidence>
<dbReference type="InterPro" id="IPR015443">
    <property type="entry name" value="Aldose_1-epimerase"/>
</dbReference>
<feature type="binding site" evidence="9">
    <location>
        <position position="268"/>
    </location>
    <ligand>
        <name>beta-D-galactose</name>
        <dbReference type="ChEBI" id="CHEBI:27667"/>
    </ligand>
</feature>
<dbReference type="STRING" id="947166.A0A1D1UXF1"/>
<evidence type="ECO:0000313" key="12">
    <source>
        <dbReference type="Proteomes" id="UP000186922"/>
    </source>
</evidence>
<dbReference type="InterPro" id="IPR047215">
    <property type="entry name" value="Galactose_mutarotase-like"/>
</dbReference>
<feature type="binding site" evidence="10">
    <location>
        <begin position="201"/>
        <end position="203"/>
    </location>
    <ligand>
        <name>beta-D-galactose</name>
        <dbReference type="ChEBI" id="CHEBI:27667"/>
    </ligand>
</feature>
<evidence type="ECO:0000256" key="8">
    <source>
        <dbReference type="PIRNR" id="PIRNR005096"/>
    </source>
</evidence>
<dbReference type="Gene3D" id="2.70.98.10">
    <property type="match status" value="1"/>
</dbReference>